<name>A0A2U1ZZN2_9MICO</name>
<dbReference type="OrthoDB" id="7431422at2"/>
<dbReference type="PANTHER" id="PTHR43630">
    <property type="entry name" value="POLY-BETA-1,6-N-ACETYL-D-GLUCOSAMINE SYNTHASE"/>
    <property type="match status" value="1"/>
</dbReference>
<feature type="transmembrane region" description="Helical" evidence="5">
    <location>
        <begin position="351"/>
        <end position="371"/>
    </location>
</feature>
<keyword evidence="2" id="KW-0328">Glycosyltransferase</keyword>
<evidence type="ECO:0000256" key="3">
    <source>
        <dbReference type="ARBA" id="ARBA00022679"/>
    </source>
</evidence>
<feature type="transmembrane region" description="Helical" evidence="5">
    <location>
        <begin position="281"/>
        <end position="304"/>
    </location>
</feature>
<dbReference type="SUPFAM" id="SSF53448">
    <property type="entry name" value="Nucleotide-diphospho-sugar transferases"/>
    <property type="match status" value="1"/>
</dbReference>
<dbReference type="PANTHER" id="PTHR43630:SF1">
    <property type="entry name" value="POLY-BETA-1,6-N-ACETYL-D-GLUCOSAMINE SYNTHASE"/>
    <property type="match status" value="1"/>
</dbReference>
<dbReference type="Proteomes" id="UP000245166">
    <property type="component" value="Unassembled WGS sequence"/>
</dbReference>
<gene>
    <name evidence="6" type="ORF">C8046_07455</name>
</gene>
<evidence type="ECO:0000256" key="1">
    <source>
        <dbReference type="ARBA" id="ARBA00006739"/>
    </source>
</evidence>
<dbReference type="AlphaFoldDB" id="A0A2U1ZZN2"/>
<dbReference type="GO" id="GO:0016757">
    <property type="term" value="F:glycosyltransferase activity"/>
    <property type="evidence" value="ECO:0007669"/>
    <property type="project" value="UniProtKB-KW"/>
</dbReference>
<evidence type="ECO:0000256" key="5">
    <source>
        <dbReference type="SAM" id="Phobius"/>
    </source>
</evidence>
<comment type="similarity">
    <text evidence="1">Belongs to the glycosyltransferase 2 family.</text>
</comment>
<protein>
    <submittedName>
        <fullName evidence="6">Glycosyl transferase</fullName>
    </submittedName>
</protein>
<evidence type="ECO:0000256" key="2">
    <source>
        <dbReference type="ARBA" id="ARBA00022676"/>
    </source>
</evidence>
<keyword evidence="5" id="KW-1133">Transmembrane helix</keyword>
<feature type="compositionally biased region" description="Low complexity" evidence="4">
    <location>
        <begin position="393"/>
        <end position="430"/>
    </location>
</feature>
<proteinExistence type="inferred from homology"/>
<feature type="compositionally biased region" description="Basic and acidic residues" evidence="4">
    <location>
        <begin position="378"/>
        <end position="392"/>
    </location>
</feature>
<feature type="transmembrane region" description="Helical" evidence="5">
    <location>
        <begin position="310"/>
        <end position="330"/>
    </location>
</feature>
<dbReference type="Pfam" id="PF13641">
    <property type="entry name" value="Glyco_tranf_2_3"/>
    <property type="match status" value="1"/>
</dbReference>
<sequence>MLHAWRSTSALTATGFRTANANERTPTLSFTLLVPARHEEEVLAHTLERLVEQDHPDVEIIAIVGHDDPGTEAVARSVADRFPDRVRVVVDDSVPKNKPKALNLALQTSRGEIVGVFDAEDEVHPQLLRLVDERFATTGADVVQGGVQLMNIETSWWSLRNVLEYYFWFRSRLHFHAEQRFIPLGGNTVFLRTDQVRDAGGWDAECLAEDCEIGVRLSSQGARVVVAYDPEVVTREETPGSLPSLYKQRTRWSQGFLQVLRKGEWKKLPGRSQRLMARYMLSMPFLQAGTGLLIPISLALVLFAKVPTPIALISFLPLVPTVIVLCVEVAGLGEFGRVYDRKVRIRDYVRLVLGTFPYQVFLALAAVRAVVRETRGERGWEKTEHAGAHIDRSAGVPSLSAPSPAASSTDASPTATSDTTAPVTAGAARS</sequence>
<feature type="region of interest" description="Disordered" evidence="4">
    <location>
        <begin position="378"/>
        <end position="430"/>
    </location>
</feature>
<dbReference type="InterPro" id="IPR029044">
    <property type="entry name" value="Nucleotide-diphossugar_trans"/>
</dbReference>
<accession>A0A2U1ZZN2</accession>
<organism evidence="6 7">
    <name type="scientific">Serinibacter arcticus</name>
    <dbReference type="NCBI Taxonomy" id="1655435"/>
    <lineage>
        <taxon>Bacteria</taxon>
        <taxon>Bacillati</taxon>
        <taxon>Actinomycetota</taxon>
        <taxon>Actinomycetes</taxon>
        <taxon>Micrococcales</taxon>
        <taxon>Beutenbergiaceae</taxon>
        <taxon>Serinibacter</taxon>
    </lineage>
</organism>
<reference evidence="6 7" key="1">
    <citation type="submission" date="2018-03" db="EMBL/GenBank/DDBJ databases">
        <title>Genome assembly of novel Miniimonas species PCH200.</title>
        <authorList>
            <person name="Thakur V."/>
            <person name="Kumar V."/>
            <person name="Singh D."/>
        </authorList>
    </citation>
    <scope>NUCLEOTIDE SEQUENCE [LARGE SCALE GENOMIC DNA]</scope>
    <source>
        <strain evidence="6 7">PCH200</strain>
    </source>
</reference>
<keyword evidence="3 6" id="KW-0808">Transferase</keyword>
<keyword evidence="7" id="KW-1185">Reference proteome</keyword>
<dbReference type="EMBL" id="PYHR01000002">
    <property type="protein sequence ID" value="PWD52438.1"/>
    <property type="molecule type" value="Genomic_DNA"/>
</dbReference>
<evidence type="ECO:0000256" key="4">
    <source>
        <dbReference type="SAM" id="MobiDB-lite"/>
    </source>
</evidence>
<keyword evidence="5" id="KW-0812">Transmembrane</keyword>
<evidence type="ECO:0000313" key="6">
    <source>
        <dbReference type="EMBL" id="PWD52438.1"/>
    </source>
</evidence>
<evidence type="ECO:0000313" key="7">
    <source>
        <dbReference type="Proteomes" id="UP000245166"/>
    </source>
</evidence>
<dbReference type="Gene3D" id="3.90.550.10">
    <property type="entry name" value="Spore Coat Polysaccharide Biosynthesis Protein SpsA, Chain A"/>
    <property type="match status" value="1"/>
</dbReference>
<keyword evidence="5" id="KW-0472">Membrane</keyword>
<comment type="caution">
    <text evidence="6">The sequence shown here is derived from an EMBL/GenBank/DDBJ whole genome shotgun (WGS) entry which is preliminary data.</text>
</comment>